<dbReference type="OrthoDB" id="6904817at2"/>
<keyword evidence="1" id="KW-0472">Membrane</keyword>
<dbReference type="EMBL" id="FOXA01000039">
    <property type="protein sequence ID" value="SFQ14080.1"/>
    <property type="molecule type" value="Genomic_DNA"/>
</dbReference>
<gene>
    <name evidence="2" type="ORF">SAMN04488047_13919</name>
</gene>
<evidence type="ECO:0000313" key="3">
    <source>
        <dbReference type="Proteomes" id="UP000199356"/>
    </source>
</evidence>
<name>A0A1I5W2Z6_9RHOB</name>
<keyword evidence="1" id="KW-0812">Transmembrane</keyword>
<keyword evidence="1" id="KW-1133">Transmembrane helix</keyword>
<protein>
    <submittedName>
        <fullName evidence="2">Uncharacterized protein</fullName>
    </submittedName>
</protein>
<feature type="transmembrane region" description="Helical" evidence="1">
    <location>
        <begin position="7"/>
        <end position="24"/>
    </location>
</feature>
<dbReference type="AlphaFoldDB" id="A0A1I5W2Z6"/>
<organism evidence="2 3">
    <name type="scientific">Tranquillimonas alkanivorans</name>
    <dbReference type="NCBI Taxonomy" id="441119"/>
    <lineage>
        <taxon>Bacteria</taxon>
        <taxon>Pseudomonadati</taxon>
        <taxon>Pseudomonadota</taxon>
        <taxon>Alphaproteobacteria</taxon>
        <taxon>Rhodobacterales</taxon>
        <taxon>Roseobacteraceae</taxon>
        <taxon>Tranquillimonas</taxon>
    </lineage>
</organism>
<sequence length="127" mass="14265">MGVVKDTIIIGSLFVTVPLIWWSWTSETMNPAKPEPSAEEQMESGARYACRYFIEPRLRNPDSADWGAMGDHSYASWPASADVGSGRVTVNPRFRAENGFGGMTISDWHCEVQKDRDDWVLVSLTEH</sequence>
<evidence type="ECO:0000313" key="2">
    <source>
        <dbReference type="EMBL" id="SFQ14080.1"/>
    </source>
</evidence>
<dbReference type="Proteomes" id="UP000199356">
    <property type="component" value="Unassembled WGS sequence"/>
</dbReference>
<keyword evidence="3" id="KW-1185">Reference proteome</keyword>
<evidence type="ECO:0000256" key="1">
    <source>
        <dbReference type="SAM" id="Phobius"/>
    </source>
</evidence>
<proteinExistence type="predicted"/>
<reference evidence="2 3" key="1">
    <citation type="submission" date="2016-10" db="EMBL/GenBank/DDBJ databases">
        <authorList>
            <person name="de Groot N.N."/>
        </authorList>
    </citation>
    <scope>NUCLEOTIDE SEQUENCE [LARGE SCALE GENOMIC DNA]</scope>
    <source>
        <strain evidence="2 3">DSM 19547</strain>
    </source>
</reference>
<accession>A0A1I5W2Z6</accession>